<evidence type="ECO:0000313" key="9">
    <source>
        <dbReference type="EMBL" id="KAK9409640.1"/>
    </source>
</evidence>
<evidence type="ECO:0000256" key="1">
    <source>
        <dbReference type="ARBA" id="ARBA00004496"/>
    </source>
</evidence>
<dbReference type="AlphaFoldDB" id="A0AAW1C5G9"/>
<evidence type="ECO:0000256" key="3">
    <source>
        <dbReference type="ARBA" id="ARBA00013056"/>
    </source>
</evidence>
<protein>
    <recommendedName>
        <fullName evidence="3">D-aminoacyl-tRNA deacylase</fullName>
        <ecNumber evidence="3">3.1.1.96</ecNumber>
    </recommendedName>
</protein>
<reference evidence="9 10" key="1">
    <citation type="journal article" date="2024" name="Proc. Natl. Acad. Sci. U.S.A.">
        <title>The genetic regulatory architecture and epigenomic basis for age-related changes in rattlesnake venom.</title>
        <authorList>
            <person name="Hogan M.P."/>
            <person name="Holding M.L."/>
            <person name="Nystrom G.S."/>
            <person name="Colston T.J."/>
            <person name="Bartlett D.A."/>
            <person name="Mason A.J."/>
            <person name="Ellsworth S.A."/>
            <person name="Rautsaw R.M."/>
            <person name="Lawrence K.C."/>
            <person name="Strickland J.L."/>
            <person name="He B."/>
            <person name="Fraser P."/>
            <person name="Margres M.J."/>
            <person name="Gilbert D.M."/>
            <person name="Gibbs H.L."/>
            <person name="Parkinson C.L."/>
            <person name="Rokyta D.R."/>
        </authorList>
    </citation>
    <scope>NUCLEOTIDE SEQUENCE [LARGE SCALE GENOMIC DNA]</scope>
    <source>
        <strain evidence="9">DRR0105</strain>
    </source>
</reference>
<dbReference type="Gene3D" id="3.50.80.10">
    <property type="entry name" value="D-tyrosyl-tRNA(Tyr) deacylase"/>
    <property type="match status" value="1"/>
</dbReference>
<evidence type="ECO:0000256" key="6">
    <source>
        <dbReference type="ARBA" id="ARBA00047676"/>
    </source>
</evidence>
<comment type="catalytic activity">
    <reaction evidence="7">
        <text>a D-aminoacyl-tRNA + H2O = a tRNA + a D-alpha-amino acid + H(+)</text>
        <dbReference type="Rhea" id="RHEA:13953"/>
        <dbReference type="Rhea" id="RHEA-COMP:10123"/>
        <dbReference type="Rhea" id="RHEA-COMP:10124"/>
        <dbReference type="ChEBI" id="CHEBI:15377"/>
        <dbReference type="ChEBI" id="CHEBI:15378"/>
        <dbReference type="ChEBI" id="CHEBI:59871"/>
        <dbReference type="ChEBI" id="CHEBI:78442"/>
        <dbReference type="ChEBI" id="CHEBI:79333"/>
        <dbReference type="EC" id="3.1.1.96"/>
    </reaction>
</comment>
<dbReference type="GO" id="GO:0051500">
    <property type="term" value="F:D-tyrosyl-tRNA(Tyr) deacylase activity"/>
    <property type="evidence" value="ECO:0007669"/>
    <property type="project" value="TreeGrafter"/>
</dbReference>
<dbReference type="EC" id="3.1.1.96" evidence="3"/>
<dbReference type="Proteomes" id="UP001474421">
    <property type="component" value="Unassembled WGS sequence"/>
</dbReference>
<evidence type="ECO:0000256" key="8">
    <source>
        <dbReference type="SAM" id="MobiDB-lite"/>
    </source>
</evidence>
<comment type="subcellular location">
    <subcellularLocation>
        <location evidence="1">Cytoplasm</location>
    </subcellularLocation>
</comment>
<comment type="subunit">
    <text evidence="2">Homodimer.</text>
</comment>
<evidence type="ECO:0000256" key="5">
    <source>
        <dbReference type="ARBA" id="ARBA00022801"/>
    </source>
</evidence>
<evidence type="ECO:0000256" key="7">
    <source>
        <dbReference type="ARBA" id="ARBA00048018"/>
    </source>
</evidence>
<gene>
    <name evidence="9" type="ORF">NXF25_000815</name>
</gene>
<accession>A0AAW1C5G9</accession>
<keyword evidence="5" id="KW-0378">Hydrolase</keyword>
<name>A0AAW1C5G9_CROAD</name>
<sequence>MADPNLNPLARVLLQQCLHAQLQVKPAEPDSEARWVEIQRGLIIYVCFFKGAGEDIIPKMVNTILNVKLSECEDGKYVSVLDLPGNILVIPQGTLGGKLKGRRMQYHANIEKEIGVDTGRVTVTGAPRSVAVRVAAEKESRREEERNQQLPFRSEKAASQRCSAALAEGSEPLDGSGTD</sequence>
<dbReference type="PANTHER" id="PTHR10472">
    <property type="entry name" value="D-TYROSYL-TRNA TYR DEACYLASE"/>
    <property type="match status" value="1"/>
</dbReference>
<evidence type="ECO:0000256" key="4">
    <source>
        <dbReference type="ARBA" id="ARBA00022490"/>
    </source>
</evidence>
<dbReference type="Pfam" id="PF02580">
    <property type="entry name" value="Tyr_Deacylase"/>
    <property type="match status" value="1"/>
</dbReference>
<comment type="caution">
    <text evidence="9">The sequence shown here is derived from an EMBL/GenBank/DDBJ whole genome shotgun (WGS) entry which is preliminary data.</text>
</comment>
<dbReference type="InterPro" id="IPR023509">
    <property type="entry name" value="DTD-like_sf"/>
</dbReference>
<dbReference type="EMBL" id="JAOTOJ010000001">
    <property type="protein sequence ID" value="KAK9409640.1"/>
    <property type="molecule type" value="Genomic_DNA"/>
</dbReference>
<keyword evidence="10" id="KW-1185">Reference proteome</keyword>
<evidence type="ECO:0000313" key="10">
    <source>
        <dbReference type="Proteomes" id="UP001474421"/>
    </source>
</evidence>
<evidence type="ECO:0000256" key="2">
    <source>
        <dbReference type="ARBA" id="ARBA00011738"/>
    </source>
</evidence>
<dbReference type="InterPro" id="IPR003732">
    <property type="entry name" value="Daa-tRNA_deacyls_DTD"/>
</dbReference>
<feature type="region of interest" description="Disordered" evidence="8">
    <location>
        <begin position="134"/>
        <end position="179"/>
    </location>
</feature>
<proteinExistence type="predicted"/>
<dbReference type="GO" id="GO:0005737">
    <property type="term" value="C:cytoplasm"/>
    <property type="evidence" value="ECO:0007669"/>
    <property type="project" value="UniProtKB-SubCell"/>
</dbReference>
<feature type="compositionally biased region" description="Basic and acidic residues" evidence="8">
    <location>
        <begin position="135"/>
        <end position="158"/>
    </location>
</feature>
<keyword evidence="4" id="KW-0963">Cytoplasm</keyword>
<dbReference type="SUPFAM" id="SSF69500">
    <property type="entry name" value="DTD-like"/>
    <property type="match status" value="1"/>
</dbReference>
<comment type="catalytic activity">
    <reaction evidence="6">
        <text>glycyl-tRNA(Ala) + H2O = tRNA(Ala) + glycine + H(+)</text>
        <dbReference type="Rhea" id="RHEA:53744"/>
        <dbReference type="Rhea" id="RHEA-COMP:9657"/>
        <dbReference type="Rhea" id="RHEA-COMP:13640"/>
        <dbReference type="ChEBI" id="CHEBI:15377"/>
        <dbReference type="ChEBI" id="CHEBI:15378"/>
        <dbReference type="ChEBI" id="CHEBI:57305"/>
        <dbReference type="ChEBI" id="CHEBI:78442"/>
        <dbReference type="ChEBI" id="CHEBI:78522"/>
        <dbReference type="EC" id="3.1.1.96"/>
    </reaction>
</comment>
<organism evidence="9 10">
    <name type="scientific">Crotalus adamanteus</name>
    <name type="common">Eastern diamondback rattlesnake</name>
    <dbReference type="NCBI Taxonomy" id="8729"/>
    <lineage>
        <taxon>Eukaryota</taxon>
        <taxon>Metazoa</taxon>
        <taxon>Chordata</taxon>
        <taxon>Craniata</taxon>
        <taxon>Vertebrata</taxon>
        <taxon>Euteleostomi</taxon>
        <taxon>Lepidosauria</taxon>
        <taxon>Squamata</taxon>
        <taxon>Bifurcata</taxon>
        <taxon>Unidentata</taxon>
        <taxon>Episquamata</taxon>
        <taxon>Toxicofera</taxon>
        <taxon>Serpentes</taxon>
        <taxon>Colubroidea</taxon>
        <taxon>Viperidae</taxon>
        <taxon>Crotalinae</taxon>
        <taxon>Crotalus</taxon>
    </lineage>
</organism>
<dbReference type="PANTHER" id="PTHR10472:SF1">
    <property type="entry name" value="D-AMINOACYL-TRNA DEACYLASE 2"/>
    <property type="match status" value="1"/>
</dbReference>